<feature type="binding site" evidence="8">
    <location>
        <position position="401"/>
    </location>
    <ligand>
        <name>Na(+)</name>
        <dbReference type="ChEBI" id="CHEBI:29101"/>
        <label>1</label>
    </ligand>
</feature>
<keyword evidence="7" id="KW-0325">Glycoprotein</keyword>
<feature type="binding site" evidence="8">
    <location>
        <position position="45"/>
    </location>
    <ligand>
        <name>Na(+)</name>
        <dbReference type="ChEBI" id="CHEBI:29101"/>
        <label>1</label>
    </ligand>
</feature>
<feature type="transmembrane region" description="Helical" evidence="12">
    <location>
        <begin position="301"/>
        <end position="318"/>
    </location>
</feature>
<evidence type="ECO:0000256" key="4">
    <source>
        <dbReference type="ARBA" id="ARBA00022692"/>
    </source>
</evidence>
<sequence>MEKTDMSPDGETVEVSSLVTEGDENKERGNWGGKLDFILSCIGYAVGLGNVWRFPFLAYRSGGGAFLIPYAIMLFCAGLPLFFLELSFGQFASLGPITIWRINPFFKGLGFAMVIISGLVAVYYNVIIAWALFYLFASFTSELPWQTCDHEWNTPNCVTKFKGGNGSEASSRFGIVTWCNATLNVTSNCTVYKPVTPSEEYWDNYVLQRSTGIDETGTIRWQLALCLLLAWIIIYLCLIKGIKSSGKVVYVTATFPYVVLVILLVRGCTLDGALDGILFYITPKWDKLLTAQVWGDAATQIFYSLGVAFGALHTMSSYNKFHNNCYRDALIVAIINCCTSVFAGFVIFSVIGFMAYDAGLPVEKVATSGPGLAFVVYPEGIARMPVAPLWSILFFLMLLTLGLDSQFAMTDVVLSGLSDEYPFLRKHHTIFFALICVVWFLLGLPMVLNSGIYWFTLIDWYCASQSLMIVGLFEVIAINWIYGYNNFAEDIKMMLGFKPNIYWRVMWMGVTPAFILAILIFMSVQYTPVYYQDYQYPPWAVAIGWLMVVAAVAMLPLFMLIKCLQSSMCRRALKDVTSPQADWGPAVEQFRTGRYAEMTEMNGQNGMDNKGYQGSVDTVATTKM</sequence>
<dbReference type="PANTHER" id="PTHR11616">
    <property type="entry name" value="SODIUM/CHLORIDE DEPENDENT TRANSPORTER"/>
    <property type="match status" value="1"/>
</dbReference>
<keyword evidence="8" id="KW-0479">Metal-binding</keyword>
<evidence type="ECO:0000256" key="6">
    <source>
        <dbReference type="ARBA" id="ARBA00023136"/>
    </source>
</evidence>
<evidence type="ECO:0000256" key="1">
    <source>
        <dbReference type="ARBA" id="ARBA00004141"/>
    </source>
</evidence>
<dbReference type="GO" id="GO:0005886">
    <property type="term" value="C:plasma membrane"/>
    <property type="evidence" value="ECO:0007669"/>
    <property type="project" value="TreeGrafter"/>
</dbReference>
<feature type="transmembrane region" description="Helical" evidence="12">
    <location>
        <begin position="109"/>
        <end position="136"/>
    </location>
</feature>
<feature type="transmembrane region" description="Helical" evidence="12">
    <location>
        <begin position="219"/>
        <end position="238"/>
    </location>
</feature>
<reference evidence="14" key="1">
    <citation type="submission" date="2025-08" db="UniProtKB">
        <authorList>
            <consortium name="RefSeq"/>
        </authorList>
    </citation>
    <scope>IDENTIFICATION</scope>
    <source>
        <tissue evidence="14">Gonads</tissue>
    </source>
</reference>
<keyword evidence="8" id="KW-0915">Sodium</keyword>
<dbReference type="InterPro" id="IPR037272">
    <property type="entry name" value="SNS_sf"/>
</dbReference>
<dbReference type="Pfam" id="PF00209">
    <property type="entry name" value="SNF"/>
    <property type="match status" value="1"/>
</dbReference>
<feature type="binding site" evidence="8">
    <location>
        <position position="405"/>
    </location>
    <ligand>
        <name>Na(+)</name>
        <dbReference type="ChEBI" id="CHEBI:29101"/>
        <label>1</label>
    </ligand>
</feature>
<dbReference type="PROSITE" id="PS00754">
    <property type="entry name" value="NA_NEUROTRAN_SYMP_2"/>
    <property type="match status" value="1"/>
</dbReference>
<dbReference type="AlphaFoldDB" id="A0A1S3H520"/>
<name>A0A1S3H520_LINAN</name>
<keyword evidence="4 10" id="KW-0812">Transmembrane</keyword>
<dbReference type="InterPro" id="IPR000175">
    <property type="entry name" value="Na/ntran_symport"/>
</dbReference>
<feature type="transmembrane region" description="Helical" evidence="12">
    <location>
        <begin position="539"/>
        <end position="561"/>
    </location>
</feature>
<feature type="binding site" evidence="8">
    <location>
        <position position="404"/>
    </location>
    <ligand>
        <name>Na(+)</name>
        <dbReference type="ChEBI" id="CHEBI:29101"/>
        <label>1</label>
    </ligand>
</feature>
<feature type="binding site" evidence="8">
    <location>
        <position position="43"/>
    </location>
    <ligand>
        <name>Na(+)</name>
        <dbReference type="ChEBI" id="CHEBI:29101"/>
        <label>1</label>
    </ligand>
</feature>
<evidence type="ECO:0000256" key="3">
    <source>
        <dbReference type="ARBA" id="ARBA00022448"/>
    </source>
</evidence>
<protein>
    <recommendedName>
        <fullName evidence="10">Transporter</fullName>
    </recommendedName>
</protein>
<feature type="transmembrane region" description="Helical" evidence="12">
    <location>
        <begin position="66"/>
        <end position="88"/>
    </location>
</feature>
<evidence type="ECO:0000256" key="7">
    <source>
        <dbReference type="ARBA" id="ARBA00023180"/>
    </source>
</evidence>
<keyword evidence="9" id="KW-1015">Disulfide bond</keyword>
<gene>
    <name evidence="14" type="primary">LOC106152258</name>
</gene>
<dbReference type="GO" id="GO:0005283">
    <property type="term" value="F:amino acid:sodium symporter activity"/>
    <property type="evidence" value="ECO:0007669"/>
    <property type="project" value="TreeGrafter"/>
</dbReference>
<dbReference type="FunCoup" id="A0A1S3H520">
    <property type="interactions" value="125"/>
</dbReference>
<evidence type="ECO:0000256" key="8">
    <source>
        <dbReference type="PIRSR" id="PIRSR600175-1"/>
    </source>
</evidence>
<dbReference type="GO" id="GO:0046872">
    <property type="term" value="F:metal ion binding"/>
    <property type="evidence" value="ECO:0007669"/>
    <property type="project" value="UniProtKB-KW"/>
</dbReference>
<feature type="binding site" evidence="8">
    <location>
        <position position="50"/>
    </location>
    <ligand>
        <name>Na(+)</name>
        <dbReference type="ChEBI" id="CHEBI:29101"/>
        <label>1</label>
    </ligand>
</feature>
<dbReference type="InParanoid" id="A0A1S3H520"/>
<dbReference type="RefSeq" id="XP_013381230.1">
    <property type="nucleotide sequence ID" value="XM_013525776.1"/>
</dbReference>
<dbReference type="PANTHER" id="PTHR11616:SF321">
    <property type="entry name" value="SODIUM-DEPENDENT NUTRIENT AMINO ACID TRANSPORTER 1-RELATED"/>
    <property type="match status" value="1"/>
</dbReference>
<keyword evidence="3 10" id="KW-0813">Transport</keyword>
<evidence type="ECO:0000256" key="9">
    <source>
        <dbReference type="PIRSR" id="PIRSR600175-2"/>
    </source>
</evidence>
<feature type="transmembrane region" description="Helical" evidence="12">
    <location>
        <begin position="387"/>
        <end position="409"/>
    </location>
</feature>
<evidence type="ECO:0000256" key="10">
    <source>
        <dbReference type="RuleBase" id="RU003732"/>
    </source>
</evidence>
<feature type="disulfide bond" evidence="9">
    <location>
        <begin position="148"/>
        <end position="157"/>
    </location>
</feature>
<keyword evidence="6 12" id="KW-0472">Membrane</keyword>
<organism evidence="13 14">
    <name type="scientific">Lingula anatina</name>
    <name type="common">Brachiopod</name>
    <name type="synonym">Lingula unguis</name>
    <dbReference type="NCBI Taxonomy" id="7574"/>
    <lineage>
        <taxon>Eukaryota</taxon>
        <taxon>Metazoa</taxon>
        <taxon>Spiralia</taxon>
        <taxon>Lophotrochozoa</taxon>
        <taxon>Brachiopoda</taxon>
        <taxon>Linguliformea</taxon>
        <taxon>Lingulata</taxon>
        <taxon>Lingulida</taxon>
        <taxon>Linguloidea</taxon>
        <taxon>Lingulidae</taxon>
        <taxon>Lingula</taxon>
    </lineage>
</organism>
<feature type="binding site" evidence="8">
    <location>
        <position position="304"/>
    </location>
    <ligand>
        <name>Na(+)</name>
        <dbReference type="ChEBI" id="CHEBI:29101"/>
        <label>1</label>
    </ligand>
</feature>
<dbReference type="PROSITE" id="PS50267">
    <property type="entry name" value="NA_NEUROTRAN_SYMP_3"/>
    <property type="match status" value="1"/>
</dbReference>
<feature type="transmembrane region" description="Helical" evidence="12">
    <location>
        <begin position="467"/>
        <end position="484"/>
    </location>
</feature>
<comment type="similarity">
    <text evidence="2 10">Belongs to the sodium:neurotransmitter symporter (SNF) (TC 2.A.22) family.</text>
</comment>
<keyword evidence="10" id="KW-0769">Symport</keyword>
<feature type="transmembrane region" description="Helical" evidence="12">
    <location>
        <begin position="430"/>
        <end position="455"/>
    </location>
</feature>
<feature type="binding site" evidence="8">
    <location>
        <position position="336"/>
    </location>
    <ligand>
        <name>Na(+)</name>
        <dbReference type="ChEBI" id="CHEBI:29101"/>
        <label>1</label>
    </ligand>
</feature>
<feature type="transmembrane region" description="Helical" evidence="12">
    <location>
        <begin position="35"/>
        <end position="54"/>
    </location>
</feature>
<dbReference type="OrthoDB" id="6581954at2759"/>
<feature type="transmembrane region" description="Helical" evidence="12">
    <location>
        <begin position="330"/>
        <end position="356"/>
    </location>
</feature>
<proteinExistence type="inferred from homology"/>
<evidence type="ECO:0000313" key="14">
    <source>
        <dbReference type="RefSeq" id="XP_013381230.1"/>
    </source>
</evidence>
<dbReference type="Proteomes" id="UP000085678">
    <property type="component" value="Unplaced"/>
</dbReference>
<feature type="transmembrane region" description="Helical" evidence="12">
    <location>
        <begin position="250"/>
        <end position="281"/>
    </location>
</feature>
<dbReference type="KEGG" id="lak:106152258"/>
<feature type="transmembrane region" description="Helical" evidence="12">
    <location>
        <begin position="505"/>
        <end position="527"/>
    </location>
</feature>
<keyword evidence="5 12" id="KW-1133">Transmembrane helix</keyword>
<dbReference type="PROSITE" id="PS00610">
    <property type="entry name" value="NA_NEUROTRAN_SYMP_1"/>
    <property type="match status" value="1"/>
</dbReference>
<evidence type="ECO:0000256" key="11">
    <source>
        <dbReference type="SAM" id="MobiDB-lite"/>
    </source>
</evidence>
<dbReference type="SUPFAM" id="SSF161070">
    <property type="entry name" value="SNF-like"/>
    <property type="match status" value="1"/>
</dbReference>
<keyword evidence="13" id="KW-1185">Reference proteome</keyword>
<evidence type="ECO:0000256" key="5">
    <source>
        <dbReference type="ARBA" id="ARBA00022989"/>
    </source>
</evidence>
<evidence type="ECO:0000313" key="13">
    <source>
        <dbReference type="Proteomes" id="UP000085678"/>
    </source>
</evidence>
<comment type="subcellular location">
    <subcellularLocation>
        <location evidence="1">Membrane</location>
        <topology evidence="1">Multi-pass membrane protein</topology>
    </subcellularLocation>
</comment>
<feature type="binding site" evidence="8">
    <location>
        <position position="46"/>
    </location>
    <ligand>
        <name>Na(+)</name>
        <dbReference type="ChEBI" id="CHEBI:29101"/>
        <label>1</label>
    </ligand>
</feature>
<dbReference type="GeneID" id="106152258"/>
<accession>A0A1S3H520</accession>
<evidence type="ECO:0000256" key="12">
    <source>
        <dbReference type="SAM" id="Phobius"/>
    </source>
</evidence>
<dbReference type="GO" id="GO:0089718">
    <property type="term" value="P:amino acid import across plasma membrane"/>
    <property type="evidence" value="ECO:0007669"/>
    <property type="project" value="TreeGrafter"/>
</dbReference>
<feature type="region of interest" description="Disordered" evidence="11">
    <location>
        <begin position="1"/>
        <end position="26"/>
    </location>
</feature>
<evidence type="ECO:0000256" key="2">
    <source>
        <dbReference type="ARBA" id="ARBA00006459"/>
    </source>
</evidence>
<dbReference type="PRINTS" id="PR00176">
    <property type="entry name" value="NANEUSMPORT"/>
</dbReference>